<dbReference type="EMBL" id="CDMY01000553">
    <property type="protein sequence ID" value="CEM22606.1"/>
    <property type="molecule type" value="Genomic_DNA"/>
</dbReference>
<dbReference type="VEuPathDB" id="CryptoDB:Vbra_16859"/>
<dbReference type="InterPro" id="IPR029058">
    <property type="entry name" value="AB_hydrolase_fold"/>
</dbReference>
<dbReference type="AlphaFoldDB" id="A0A0G4G300"/>
<dbReference type="InterPro" id="IPR002925">
    <property type="entry name" value="Dienelactn_hydro"/>
</dbReference>
<evidence type="ECO:0000313" key="3">
    <source>
        <dbReference type="Proteomes" id="UP000041254"/>
    </source>
</evidence>
<protein>
    <recommendedName>
        <fullName evidence="1">Dienelactone hydrolase domain-containing protein</fullName>
    </recommendedName>
</protein>
<keyword evidence="3" id="KW-1185">Reference proteome</keyword>
<evidence type="ECO:0000259" key="1">
    <source>
        <dbReference type="Pfam" id="PF01738"/>
    </source>
</evidence>
<dbReference type="PhylomeDB" id="A0A0G4G300"/>
<dbReference type="PANTHER" id="PTHR46623:SF6">
    <property type="entry name" value="ALPHA_BETA-HYDROLASES SUPERFAMILY PROTEIN"/>
    <property type="match status" value="1"/>
</dbReference>
<proteinExistence type="predicted"/>
<dbReference type="Gene3D" id="3.40.50.1820">
    <property type="entry name" value="alpha/beta hydrolase"/>
    <property type="match status" value="1"/>
</dbReference>
<dbReference type="Proteomes" id="UP000041254">
    <property type="component" value="Unassembled WGS sequence"/>
</dbReference>
<dbReference type="STRING" id="1169540.A0A0G4G300"/>
<dbReference type="InParanoid" id="A0A0G4G300"/>
<dbReference type="PANTHER" id="PTHR46623">
    <property type="entry name" value="CARBOXYMETHYLENEBUTENOLIDASE-RELATED"/>
    <property type="match status" value="1"/>
</dbReference>
<reference evidence="2 3" key="1">
    <citation type="submission" date="2014-11" db="EMBL/GenBank/DDBJ databases">
        <authorList>
            <person name="Zhu J."/>
            <person name="Qi W."/>
            <person name="Song R."/>
        </authorList>
    </citation>
    <scope>NUCLEOTIDE SEQUENCE [LARGE SCALE GENOMIC DNA]</scope>
</reference>
<feature type="domain" description="Dienelactone hydrolase" evidence="1">
    <location>
        <begin position="20"/>
        <end position="240"/>
    </location>
</feature>
<dbReference type="Pfam" id="PF01738">
    <property type="entry name" value="DLH"/>
    <property type="match status" value="1"/>
</dbReference>
<dbReference type="GO" id="GO:0016787">
    <property type="term" value="F:hydrolase activity"/>
    <property type="evidence" value="ECO:0007669"/>
    <property type="project" value="InterPro"/>
</dbReference>
<dbReference type="OrthoDB" id="17560at2759"/>
<sequence>MSGVIKVLEGFEKVVFNGITGYMCGAKASPGVIVLQEWWGVTDEIQRQAEHIAKQGYSCLVPDLYKGKLGVDAEEAQHLMSNLDFPQAVSEIKASVDYIKQEGSKKVGVTGFCMGGALTIATAVKHSSDISCAVPFYGIPDAKFFDPSQITCPVQAHFGEDDKLVGFSDPTAVEAFKAAMGKGQCADFQLHTYKGVGHAFMNGMVPEWQEKKTKLGFGEHRQEVVDLAFTRTFEWFQKYLK</sequence>
<organism evidence="2 3">
    <name type="scientific">Vitrella brassicaformis (strain CCMP3155)</name>
    <dbReference type="NCBI Taxonomy" id="1169540"/>
    <lineage>
        <taxon>Eukaryota</taxon>
        <taxon>Sar</taxon>
        <taxon>Alveolata</taxon>
        <taxon>Colpodellida</taxon>
        <taxon>Vitrellaceae</taxon>
        <taxon>Vitrella</taxon>
    </lineage>
</organism>
<name>A0A0G4G300_VITBC</name>
<accession>A0A0G4G300</accession>
<gene>
    <name evidence="2" type="ORF">Vbra_16859</name>
</gene>
<dbReference type="OMA" id="FAFFGEH"/>
<dbReference type="SUPFAM" id="SSF53474">
    <property type="entry name" value="alpha/beta-Hydrolases"/>
    <property type="match status" value="1"/>
</dbReference>
<dbReference type="InterPro" id="IPR051049">
    <property type="entry name" value="Dienelactone_hydrolase-like"/>
</dbReference>
<evidence type="ECO:0000313" key="2">
    <source>
        <dbReference type="EMBL" id="CEM22606.1"/>
    </source>
</evidence>